<accession>A0A9W9MER5</accession>
<reference evidence="3" key="2">
    <citation type="journal article" date="2023" name="IMA Fungus">
        <title>Comparative genomic study of the Penicillium genus elucidates a diverse pangenome and 15 lateral gene transfer events.</title>
        <authorList>
            <person name="Petersen C."/>
            <person name="Sorensen T."/>
            <person name="Nielsen M.R."/>
            <person name="Sondergaard T.E."/>
            <person name="Sorensen J.L."/>
            <person name="Fitzpatrick D.A."/>
            <person name="Frisvad J.C."/>
            <person name="Nielsen K.L."/>
        </authorList>
    </citation>
    <scope>NUCLEOTIDE SEQUENCE</scope>
    <source>
        <strain evidence="3">IBT 20477</strain>
    </source>
</reference>
<feature type="coiled-coil region" evidence="1">
    <location>
        <begin position="26"/>
        <end position="53"/>
    </location>
</feature>
<dbReference type="EMBL" id="JAPQKQ010000005">
    <property type="protein sequence ID" value="KAJ5197557.1"/>
    <property type="molecule type" value="Genomic_DNA"/>
</dbReference>
<gene>
    <name evidence="3" type="ORF">N7449_008036</name>
</gene>
<comment type="caution">
    <text evidence="3">The sequence shown here is derived from an EMBL/GenBank/DDBJ whole genome shotgun (WGS) entry which is preliminary data.</text>
</comment>
<proteinExistence type="predicted"/>
<sequence length="317" mass="35921">MAPKKLFRRHALGLIEVALKWLSATSNVSKAEIDEMRETLEQAKKAAARDQKLPGVAVSDLTLEEVETLFGLKKLTPKNEQPGDKWNLEPYSTDTRGLRDAEDFLEFFTFLERSLEYLEIAHDGSTKAEAQVRARLDIILGLVLGFAKEDGRIITGNSVSWGYETPFWKTVRMKSREKMLRGQPDYALWYGAQANLETNLVIVEAKSREKLGKGERQLLGYMGLVHAGRTERGKTDTTVYGISTDSVTFNFYRINERSKWCSKVLTWGYTLEENKEIVGLLLTIMKLASSQSPQHSREPTNRQFSSSAGEDVPMTDW</sequence>
<organism evidence="3 4">
    <name type="scientific">Penicillium cf. viridicatum</name>
    <dbReference type="NCBI Taxonomy" id="2972119"/>
    <lineage>
        <taxon>Eukaryota</taxon>
        <taxon>Fungi</taxon>
        <taxon>Dikarya</taxon>
        <taxon>Ascomycota</taxon>
        <taxon>Pezizomycotina</taxon>
        <taxon>Eurotiomycetes</taxon>
        <taxon>Eurotiomycetidae</taxon>
        <taxon>Eurotiales</taxon>
        <taxon>Aspergillaceae</taxon>
        <taxon>Penicillium</taxon>
    </lineage>
</organism>
<reference evidence="3" key="1">
    <citation type="submission" date="2022-11" db="EMBL/GenBank/DDBJ databases">
        <authorList>
            <person name="Petersen C."/>
        </authorList>
    </citation>
    <scope>NUCLEOTIDE SEQUENCE</scope>
    <source>
        <strain evidence="3">IBT 20477</strain>
    </source>
</reference>
<feature type="region of interest" description="Disordered" evidence="2">
    <location>
        <begin position="291"/>
        <end position="317"/>
    </location>
</feature>
<dbReference type="OrthoDB" id="4349137at2759"/>
<keyword evidence="1" id="KW-0175">Coiled coil</keyword>
<name>A0A9W9MER5_9EURO</name>
<evidence type="ECO:0000313" key="3">
    <source>
        <dbReference type="EMBL" id="KAJ5197557.1"/>
    </source>
</evidence>
<evidence type="ECO:0000256" key="2">
    <source>
        <dbReference type="SAM" id="MobiDB-lite"/>
    </source>
</evidence>
<keyword evidence="4" id="KW-1185">Reference proteome</keyword>
<dbReference type="Proteomes" id="UP001150942">
    <property type="component" value="Unassembled WGS sequence"/>
</dbReference>
<protein>
    <submittedName>
        <fullName evidence="3">Uncharacterized protein</fullName>
    </submittedName>
</protein>
<evidence type="ECO:0000256" key="1">
    <source>
        <dbReference type="SAM" id="Coils"/>
    </source>
</evidence>
<evidence type="ECO:0000313" key="4">
    <source>
        <dbReference type="Proteomes" id="UP001150942"/>
    </source>
</evidence>
<dbReference type="AlphaFoldDB" id="A0A9W9MER5"/>